<dbReference type="RefSeq" id="XP_049134966.1">
    <property type="nucleotide sequence ID" value="XM_049279009.1"/>
</dbReference>
<sequence length="232" mass="25125">MDSDPSTITAESLEDYKTIARTATVDLEAILQSLDDKLTAAAGQTITETSSDIREERSSIQNCLDICAQFDNALERIQIRPSLDPNSGPFDANTNSIRNTNESPEAGTNFESEAEELAKLQENRTRAHQVKKNVSMIDNEADGDTIVQVLVSTTDKTIRGKNKSDSNNTRTVQIGGHMSEESVQQLFRDAMGISVTPAAAAKEIVSFNGRCGPGRVIGKVPGTNHQSNVGRE</sequence>
<dbReference type="AlphaFoldDB" id="A0AA37PHW7"/>
<feature type="compositionally biased region" description="Polar residues" evidence="1">
    <location>
        <begin position="92"/>
        <end position="103"/>
    </location>
</feature>
<dbReference type="Pfam" id="PF17111">
    <property type="entry name" value="PigL_N"/>
    <property type="match status" value="1"/>
</dbReference>
<accession>A0AA37PHW7</accession>
<evidence type="ECO:0000313" key="4">
    <source>
        <dbReference type="Proteomes" id="UP001055115"/>
    </source>
</evidence>
<dbReference type="EMBL" id="BQXU01000073">
    <property type="protein sequence ID" value="GKT52616.1"/>
    <property type="molecule type" value="Genomic_DNA"/>
</dbReference>
<dbReference type="GeneID" id="73333599"/>
<gene>
    <name evidence="3" type="ORF">ColSpa_12797</name>
</gene>
<evidence type="ECO:0000313" key="3">
    <source>
        <dbReference type="EMBL" id="GKT52616.1"/>
    </source>
</evidence>
<organism evidence="3 4">
    <name type="scientific">Colletotrichum spaethianum</name>
    <dbReference type="NCBI Taxonomy" id="700344"/>
    <lineage>
        <taxon>Eukaryota</taxon>
        <taxon>Fungi</taxon>
        <taxon>Dikarya</taxon>
        <taxon>Ascomycota</taxon>
        <taxon>Pezizomycotina</taxon>
        <taxon>Sordariomycetes</taxon>
        <taxon>Hypocreomycetidae</taxon>
        <taxon>Glomerellales</taxon>
        <taxon>Glomerellaceae</taxon>
        <taxon>Colletotrichum</taxon>
        <taxon>Colletotrichum spaethianum species complex</taxon>
    </lineage>
</organism>
<protein>
    <recommendedName>
        <fullName evidence="2">Azaphilone pigments biosynthesis cluster protein L N-terminal domain-containing protein</fullName>
    </recommendedName>
</protein>
<keyword evidence="4" id="KW-1185">Reference proteome</keyword>
<feature type="region of interest" description="Disordered" evidence="1">
    <location>
        <begin position="81"/>
        <end position="109"/>
    </location>
</feature>
<evidence type="ECO:0000256" key="1">
    <source>
        <dbReference type="SAM" id="MobiDB-lite"/>
    </source>
</evidence>
<reference evidence="3 4" key="1">
    <citation type="submission" date="2022-03" db="EMBL/GenBank/DDBJ databases">
        <title>Genome data of Colletotrichum spp.</title>
        <authorList>
            <person name="Utami Y.D."/>
            <person name="Hiruma K."/>
        </authorList>
    </citation>
    <scope>NUCLEOTIDE SEQUENCE [LARGE SCALE GENOMIC DNA]</scope>
    <source>
        <strain evidence="3 4">MAFF 239500</strain>
    </source>
</reference>
<evidence type="ECO:0000259" key="2">
    <source>
        <dbReference type="Pfam" id="PF17111"/>
    </source>
</evidence>
<proteinExistence type="predicted"/>
<dbReference type="Proteomes" id="UP001055115">
    <property type="component" value="Unassembled WGS sequence"/>
</dbReference>
<dbReference type="InterPro" id="IPR031348">
    <property type="entry name" value="PigL_N"/>
</dbReference>
<comment type="caution">
    <text evidence="3">The sequence shown here is derived from an EMBL/GenBank/DDBJ whole genome shotgun (WGS) entry which is preliminary data.</text>
</comment>
<name>A0AA37PHW7_9PEZI</name>
<feature type="domain" description="Azaphilone pigments biosynthesis cluster protein L N-terminal" evidence="2">
    <location>
        <begin position="6"/>
        <end position="68"/>
    </location>
</feature>